<keyword evidence="2" id="KW-1133">Transmembrane helix</keyword>
<sequence length="376" mass="39139">MPTAENITSSHIQAPDSPLSPEPSTATFIIQRPGRCRLPDTLRLTTLIIYITIAFLCFCTPTTATPVHFSVSQTHRPLHRRQAIPDKFGNTGNKPGPVNSVGAAPEFTFSAAATSIPTLSSSSSSSAPSSAPTPSTASGSASVSSTSSTPSTFATPPTLTPGTGADGNTSPQTPSDLPNNTNPSPSPPLGPLTLTSPKFPLSAGAIAALAGGASVLLALLLGLAIFAYKRRRVDVSEIPIRRSKLGSRLGFRIFGDGNGNGGASRLGSRANSRSGSRANSRASSRSSERDEEKKGFEGALDKSRISRPKTAYVENGLLGVPRPLFAREERERERGALDVAPWLDKGTISAPRPGRPVSAEPLGRLSGMGLGMGYLK</sequence>
<dbReference type="AlphaFoldDB" id="A0A6A6SPU1"/>
<dbReference type="Proteomes" id="UP000799324">
    <property type="component" value="Unassembled WGS sequence"/>
</dbReference>
<dbReference type="OrthoDB" id="3800286at2759"/>
<name>A0A6A6SPU1_9PLEO</name>
<proteinExistence type="predicted"/>
<evidence type="ECO:0000313" key="4">
    <source>
        <dbReference type="Proteomes" id="UP000799324"/>
    </source>
</evidence>
<evidence type="ECO:0000256" key="2">
    <source>
        <dbReference type="SAM" id="Phobius"/>
    </source>
</evidence>
<evidence type="ECO:0000256" key="1">
    <source>
        <dbReference type="SAM" id="MobiDB-lite"/>
    </source>
</evidence>
<feature type="compositionally biased region" description="Basic and acidic residues" evidence="1">
    <location>
        <begin position="286"/>
        <end position="301"/>
    </location>
</feature>
<gene>
    <name evidence="3" type="ORF">K491DRAFT_722781</name>
</gene>
<feature type="region of interest" description="Disordered" evidence="1">
    <location>
        <begin position="118"/>
        <end position="193"/>
    </location>
</feature>
<feature type="region of interest" description="Disordered" evidence="1">
    <location>
        <begin position="1"/>
        <end position="23"/>
    </location>
</feature>
<feature type="compositionally biased region" description="Low complexity" evidence="1">
    <location>
        <begin position="118"/>
        <end position="183"/>
    </location>
</feature>
<keyword evidence="2" id="KW-0812">Transmembrane</keyword>
<reference evidence="3" key="1">
    <citation type="journal article" date="2020" name="Stud. Mycol.">
        <title>101 Dothideomycetes genomes: a test case for predicting lifestyles and emergence of pathogens.</title>
        <authorList>
            <person name="Haridas S."/>
            <person name="Albert R."/>
            <person name="Binder M."/>
            <person name="Bloem J."/>
            <person name="Labutti K."/>
            <person name="Salamov A."/>
            <person name="Andreopoulos B."/>
            <person name="Baker S."/>
            <person name="Barry K."/>
            <person name="Bills G."/>
            <person name="Bluhm B."/>
            <person name="Cannon C."/>
            <person name="Castanera R."/>
            <person name="Culley D."/>
            <person name="Daum C."/>
            <person name="Ezra D."/>
            <person name="Gonzalez J."/>
            <person name="Henrissat B."/>
            <person name="Kuo A."/>
            <person name="Liang C."/>
            <person name="Lipzen A."/>
            <person name="Lutzoni F."/>
            <person name="Magnuson J."/>
            <person name="Mondo S."/>
            <person name="Nolan M."/>
            <person name="Ohm R."/>
            <person name="Pangilinan J."/>
            <person name="Park H.-J."/>
            <person name="Ramirez L."/>
            <person name="Alfaro M."/>
            <person name="Sun H."/>
            <person name="Tritt A."/>
            <person name="Yoshinaga Y."/>
            <person name="Zwiers L.-H."/>
            <person name="Turgeon B."/>
            <person name="Goodwin S."/>
            <person name="Spatafora J."/>
            <person name="Crous P."/>
            <person name="Grigoriev I."/>
        </authorList>
    </citation>
    <scope>NUCLEOTIDE SEQUENCE</scope>
    <source>
        <strain evidence="3">CBS 122681</strain>
    </source>
</reference>
<feature type="compositionally biased region" description="Polar residues" evidence="1">
    <location>
        <begin position="1"/>
        <end position="12"/>
    </location>
</feature>
<feature type="transmembrane region" description="Helical" evidence="2">
    <location>
        <begin position="47"/>
        <end position="71"/>
    </location>
</feature>
<feature type="compositionally biased region" description="Low complexity" evidence="1">
    <location>
        <begin position="265"/>
        <end position="285"/>
    </location>
</feature>
<accession>A0A6A6SPU1</accession>
<keyword evidence="4" id="KW-1185">Reference proteome</keyword>
<feature type="transmembrane region" description="Helical" evidence="2">
    <location>
        <begin position="206"/>
        <end position="228"/>
    </location>
</feature>
<keyword evidence="2" id="KW-0472">Membrane</keyword>
<protein>
    <submittedName>
        <fullName evidence="3">Uncharacterized protein</fullName>
    </submittedName>
</protein>
<dbReference type="EMBL" id="MU004552">
    <property type="protein sequence ID" value="KAF2648184.1"/>
    <property type="molecule type" value="Genomic_DNA"/>
</dbReference>
<organism evidence="3 4">
    <name type="scientific">Lophiostoma macrostomum CBS 122681</name>
    <dbReference type="NCBI Taxonomy" id="1314788"/>
    <lineage>
        <taxon>Eukaryota</taxon>
        <taxon>Fungi</taxon>
        <taxon>Dikarya</taxon>
        <taxon>Ascomycota</taxon>
        <taxon>Pezizomycotina</taxon>
        <taxon>Dothideomycetes</taxon>
        <taxon>Pleosporomycetidae</taxon>
        <taxon>Pleosporales</taxon>
        <taxon>Lophiostomataceae</taxon>
        <taxon>Lophiostoma</taxon>
    </lineage>
</organism>
<feature type="region of interest" description="Disordered" evidence="1">
    <location>
        <begin position="260"/>
        <end position="301"/>
    </location>
</feature>
<evidence type="ECO:0000313" key="3">
    <source>
        <dbReference type="EMBL" id="KAF2648184.1"/>
    </source>
</evidence>